<dbReference type="EMBL" id="JAURUO010000033">
    <property type="protein sequence ID" value="MDP9729933.1"/>
    <property type="molecule type" value="Genomic_DNA"/>
</dbReference>
<proteinExistence type="predicted"/>
<sequence length="354" mass="37810">MTLNAKQIFLYAADDTDYSRALDIADNFNLPYGNVIGSFANAWTATAVGNFMVIAVGNAANNALYYNPCGFSGYVSGSTPFSYYSTPRDTLPGQNYYMNAAGSTGTDSYHLAYAYVNCALNGNCSTNLSPISPVSTCIGRNPVNQNAASFGSTCDGSNTCGGNIQNQQSISDIESTAIESGWDPEAIAQTVLNLMSGSGVNIYGMDRYMAVAAMVDQGCYVCPTTCYQFGYGCDCSSPQDGQGFGVLQDTWCSEGRLDHSNTAINSIQNNSQSESAWFPLGINPCTVVDDPGTAFAEFYWWALAQPYDNCETIPYWVVCPCSAACDAIQAYTNQTGNSCTYYNSGCSTICDCTS</sequence>
<reference evidence="1 2" key="1">
    <citation type="submission" date="2023-07" db="EMBL/GenBank/DDBJ databases">
        <title>Genomic Encyclopedia of Type Strains, Phase IV (KMG-IV): sequencing the most valuable type-strain genomes for metagenomic binning, comparative biology and taxonomic classification.</title>
        <authorList>
            <person name="Goeker M."/>
        </authorList>
    </citation>
    <scope>NUCLEOTIDE SEQUENCE [LARGE SCALE GENOMIC DNA]</scope>
    <source>
        <strain evidence="1 2">DSM 25924</strain>
    </source>
</reference>
<name>A0ABT9M099_9BACL</name>
<evidence type="ECO:0000313" key="1">
    <source>
        <dbReference type="EMBL" id="MDP9729933.1"/>
    </source>
</evidence>
<comment type="caution">
    <text evidence="1">The sequence shown here is derived from an EMBL/GenBank/DDBJ whole genome shotgun (WGS) entry which is preliminary data.</text>
</comment>
<accession>A0ABT9M099</accession>
<keyword evidence="2" id="KW-1185">Reference proteome</keyword>
<dbReference type="RefSeq" id="WP_306955747.1">
    <property type="nucleotide sequence ID" value="NZ_JAURUO010000033.1"/>
</dbReference>
<evidence type="ECO:0000313" key="2">
    <source>
        <dbReference type="Proteomes" id="UP001229209"/>
    </source>
</evidence>
<gene>
    <name evidence="1" type="ORF">J2S04_002910</name>
</gene>
<organism evidence="1 2">
    <name type="scientific">Alicyclobacillus tolerans</name>
    <dbReference type="NCBI Taxonomy" id="90970"/>
    <lineage>
        <taxon>Bacteria</taxon>
        <taxon>Bacillati</taxon>
        <taxon>Bacillota</taxon>
        <taxon>Bacilli</taxon>
        <taxon>Bacillales</taxon>
        <taxon>Alicyclobacillaceae</taxon>
        <taxon>Alicyclobacillus</taxon>
    </lineage>
</organism>
<dbReference type="Proteomes" id="UP001229209">
    <property type="component" value="Unassembled WGS sequence"/>
</dbReference>
<protein>
    <submittedName>
        <fullName evidence="1">Uncharacterized protein</fullName>
    </submittedName>
</protein>